<gene>
    <name evidence="9" type="primary">opuAB</name>
    <name evidence="9" type="ORF">JS278_02550</name>
</gene>
<evidence type="ECO:0000256" key="2">
    <source>
        <dbReference type="ARBA" id="ARBA00022448"/>
    </source>
</evidence>
<dbReference type="FunFam" id="1.10.3720.10:FF:000001">
    <property type="entry name" value="Glycine betaine ABC transporter, permease"/>
    <property type="match status" value="1"/>
</dbReference>
<keyword evidence="10" id="KW-1185">Reference proteome</keyword>
<evidence type="ECO:0000256" key="4">
    <source>
        <dbReference type="ARBA" id="ARBA00022692"/>
    </source>
</evidence>
<reference evidence="9 10" key="1">
    <citation type="submission" date="2017-12" db="EMBL/GenBank/DDBJ databases">
        <title>The whole genome sequence of the Acidipropionibacterium virtanenii sp. nov. type strain JS278.</title>
        <authorList>
            <person name="Laine P."/>
            <person name="Deptula P."/>
            <person name="Varmanen P."/>
            <person name="Auvinen P."/>
        </authorList>
    </citation>
    <scope>NUCLEOTIDE SEQUENCE [LARGE SCALE GENOMIC DNA]</scope>
    <source>
        <strain evidence="9 10">JS278</strain>
    </source>
</reference>
<evidence type="ECO:0000256" key="6">
    <source>
        <dbReference type="ARBA" id="ARBA00023136"/>
    </source>
</evidence>
<proteinExistence type="inferred from homology"/>
<keyword evidence="5 7" id="KW-1133">Transmembrane helix</keyword>
<dbReference type="EMBL" id="CP025198">
    <property type="protein sequence ID" value="AXE39688.1"/>
    <property type="molecule type" value="Genomic_DNA"/>
</dbReference>
<dbReference type="InterPro" id="IPR000515">
    <property type="entry name" value="MetI-like"/>
</dbReference>
<dbReference type="PANTHER" id="PTHR47737">
    <property type="entry name" value="GLYCINE BETAINE/PROLINE BETAINE TRANSPORT SYSTEM PERMEASE PROTEIN PROW"/>
    <property type="match status" value="1"/>
</dbReference>
<evidence type="ECO:0000256" key="5">
    <source>
        <dbReference type="ARBA" id="ARBA00022989"/>
    </source>
</evidence>
<dbReference type="Pfam" id="PF00528">
    <property type="entry name" value="BPD_transp_1"/>
    <property type="match status" value="1"/>
</dbReference>
<comment type="subcellular location">
    <subcellularLocation>
        <location evidence="7">Cell membrane</location>
        <topology evidence="7">Multi-pass membrane protein</topology>
    </subcellularLocation>
    <subcellularLocation>
        <location evidence="1">Membrane</location>
        <topology evidence="1">Multi-pass membrane protein</topology>
    </subcellularLocation>
</comment>
<keyword evidence="4 7" id="KW-0812">Transmembrane</keyword>
<dbReference type="Gene3D" id="1.10.3720.10">
    <property type="entry name" value="MetI-like"/>
    <property type="match status" value="1"/>
</dbReference>
<evidence type="ECO:0000313" key="10">
    <source>
        <dbReference type="Proteomes" id="UP000251995"/>
    </source>
</evidence>
<accession>A0A344UWP0</accession>
<dbReference type="GO" id="GO:0031460">
    <property type="term" value="P:glycine betaine transport"/>
    <property type="evidence" value="ECO:0007669"/>
    <property type="project" value="TreeGrafter"/>
</dbReference>
<dbReference type="Proteomes" id="UP000251995">
    <property type="component" value="Chromosome"/>
</dbReference>
<evidence type="ECO:0000313" key="9">
    <source>
        <dbReference type="EMBL" id="AXE39688.1"/>
    </source>
</evidence>
<dbReference type="InterPro" id="IPR035906">
    <property type="entry name" value="MetI-like_sf"/>
</dbReference>
<dbReference type="PANTHER" id="PTHR47737:SF1">
    <property type="entry name" value="GLYCINE BETAINE_PROLINE BETAINE TRANSPORT SYSTEM PERMEASE PROTEIN PROW"/>
    <property type="match status" value="1"/>
</dbReference>
<dbReference type="GO" id="GO:0015226">
    <property type="term" value="F:carnitine transmembrane transporter activity"/>
    <property type="evidence" value="ECO:0007669"/>
    <property type="project" value="TreeGrafter"/>
</dbReference>
<dbReference type="GO" id="GO:0005275">
    <property type="term" value="F:amine transmembrane transporter activity"/>
    <property type="evidence" value="ECO:0007669"/>
    <property type="project" value="TreeGrafter"/>
</dbReference>
<feature type="transmembrane region" description="Helical" evidence="7">
    <location>
        <begin position="55"/>
        <end position="85"/>
    </location>
</feature>
<protein>
    <submittedName>
        <fullName evidence="9">Glycine betaine transport system permease protein OpuAB</fullName>
    </submittedName>
</protein>
<dbReference type="GO" id="GO:0043190">
    <property type="term" value="C:ATP-binding cassette (ABC) transporter complex"/>
    <property type="evidence" value="ECO:0007669"/>
    <property type="project" value="TreeGrafter"/>
</dbReference>
<name>A0A344UWP0_9ACTN</name>
<feature type="transmembrane region" description="Helical" evidence="7">
    <location>
        <begin position="220"/>
        <end position="240"/>
    </location>
</feature>
<evidence type="ECO:0000256" key="1">
    <source>
        <dbReference type="ARBA" id="ARBA00004141"/>
    </source>
</evidence>
<dbReference type="RefSeq" id="WP_114045528.1">
    <property type="nucleotide sequence ID" value="NZ_CP025198.1"/>
</dbReference>
<feature type="transmembrane region" description="Helical" evidence="7">
    <location>
        <begin position="141"/>
        <end position="168"/>
    </location>
</feature>
<evidence type="ECO:0000256" key="7">
    <source>
        <dbReference type="RuleBase" id="RU363032"/>
    </source>
</evidence>
<organism evidence="9 10">
    <name type="scientific">Acidipropionibacterium virtanenii</name>
    <dbReference type="NCBI Taxonomy" id="2057246"/>
    <lineage>
        <taxon>Bacteria</taxon>
        <taxon>Bacillati</taxon>
        <taxon>Actinomycetota</taxon>
        <taxon>Actinomycetes</taxon>
        <taxon>Propionibacteriales</taxon>
        <taxon>Propionibacteriaceae</taxon>
        <taxon>Acidipropionibacterium</taxon>
    </lineage>
</organism>
<dbReference type="SUPFAM" id="SSF161098">
    <property type="entry name" value="MetI-like"/>
    <property type="match status" value="1"/>
</dbReference>
<dbReference type="OrthoDB" id="9815258at2"/>
<evidence type="ECO:0000256" key="3">
    <source>
        <dbReference type="ARBA" id="ARBA00022475"/>
    </source>
</evidence>
<evidence type="ECO:0000259" key="8">
    <source>
        <dbReference type="PROSITE" id="PS50928"/>
    </source>
</evidence>
<keyword evidence="3" id="KW-1003">Cell membrane</keyword>
<dbReference type="CDD" id="cd06261">
    <property type="entry name" value="TM_PBP2"/>
    <property type="match status" value="1"/>
</dbReference>
<feature type="domain" description="ABC transmembrane type-1" evidence="8">
    <location>
        <begin position="94"/>
        <end position="273"/>
    </location>
</feature>
<feature type="transmembrane region" description="Helical" evidence="7">
    <location>
        <begin position="97"/>
        <end position="120"/>
    </location>
</feature>
<sequence length="289" mass="30739">MGSFNFLSPRIPLGSWIESFFNWFQQAFDWLISFVNFVVGGMYNGLEAVLGAPLYLIMIVILAAIAWLCASWKVAVFTLIGFYIIRAVDQWDNAMQTLSLVIVAVVIALIIAIPLGIWAAKSKKFSAIIKPILDFMQTMPSLAYFVPVIVLFGIGQVPGAIATIIFALPPGVRFTELGIRQVDTETVEAGAAFGASPGHILTRIQIPLAMPTIMAGVNQVIMLALSMVVLSGMVGAGALGGEVVAALSQVDIGLGMEAGVAVVVVAVFLDRITSGLANRTPLARAQRAS</sequence>
<dbReference type="GO" id="GO:0015871">
    <property type="term" value="P:choline transport"/>
    <property type="evidence" value="ECO:0007669"/>
    <property type="project" value="TreeGrafter"/>
</dbReference>
<dbReference type="KEGG" id="acij:JS278_02550"/>
<comment type="similarity">
    <text evidence="7">Belongs to the binding-protein-dependent transport system permease family.</text>
</comment>
<feature type="transmembrane region" description="Helical" evidence="7">
    <location>
        <begin position="252"/>
        <end position="269"/>
    </location>
</feature>
<keyword evidence="2 7" id="KW-0813">Transport</keyword>
<dbReference type="AlphaFoldDB" id="A0A344UWP0"/>
<dbReference type="PROSITE" id="PS50928">
    <property type="entry name" value="ABC_TM1"/>
    <property type="match status" value="1"/>
</dbReference>
<keyword evidence="6 7" id="KW-0472">Membrane</keyword>